<dbReference type="PANTHER" id="PTHR30250:SF21">
    <property type="entry name" value="LIPID II FLIPPASE MURJ"/>
    <property type="match status" value="1"/>
</dbReference>
<organism evidence="7 8">
    <name type="scientific">Veillonella absiana</name>
    <dbReference type="NCBI Taxonomy" id="3079305"/>
    <lineage>
        <taxon>Bacteria</taxon>
        <taxon>Bacillati</taxon>
        <taxon>Bacillota</taxon>
        <taxon>Negativicutes</taxon>
        <taxon>Veillonellales</taxon>
        <taxon>Veillonellaceae</taxon>
        <taxon>Veillonella</taxon>
    </lineage>
</organism>
<evidence type="ECO:0000313" key="8">
    <source>
        <dbReference type="Proteomes" id="UP001272515"/>
    </source>
</evidence>
<dbReference type="CDD" id="cd13124">
    <property type="entry name" value="MATE_SpoVB_like"/>
    <property type="match status" value="1"/>
</dbReference>
<dbReference type="Proteomes" id="UP001272515">
    <property type="component" value="Unassembled WGS sequence"/>
</dbReference>
<feature type="transmembrane region" description="Helical" evidence="6">
    <location>
        <begin position="449"/>
        <end position="471"/>
    </location>
</feature>
<evidence type="ECO:0000256" key="3">
    <source>
        <dbReference type="ARBA" id="ARBA00022692"/>
    </source>
</evidence>
<evidence type="ECO:0000256" key="4">
    <source>
        <dbReference type="ARBA" id="ARBA00022989"/>
    </source>
</evidence>
<proteinExistence type="predicted"/>
<evidence type="ECO:0000256" key="2">
    <source>
        <dbReference type="ARBA" id="ARBA00022475"/>
    </source>
</evidence>
<gene>
    <name evidence="7" type="ORF">RVY80_02880</name>
</gene>
<comment type="subcellular location">
    <subcellularLocation>
        <location evidence="1">Cell membrane</location>
        <topology evidence="1">Multi-pass membrane protein</topology>
    </subcellularLocation>
</comment>
<feature type="transmembrane region" description="Helical" evidence="6">
    <location>
        <begin position="88"/>
        <end position="108"/>
    </location>
</feature>
<name>A0ABU3Z799_9FIRM</name>
<feature type="transmembrane region" description="Helical" evidence="6">
    <location>
        <begin position="120"/>
        <end position="140"/>
    </location>
</feature>
<evidence type="ECO:0000256" key="6">
    <source>
        <dbReference type="SAM" id="Phobius"/>
    </source>
</evidence>
<evidence type="ECO:0000313" key="7">
    <source>
        <dbReference type="EMBL" id="MDV5087790.1"/>
    </source>
</evidence>
<dbReference type="InterPro" id="IPR024923">
    <property type="entry name" value="PG_synth_SpoVB"/>
</dbReference>
<reference evidence="7 8" key="1">
    <citation type="submission" date="2023-10" db="EMBL/GenBank/DDBJ databases">
        <title>Veillonella sp. nov., isolated from a pig farm feces dump.</title>
        <authorList>
            <person name="Chang Y.-H."/>
        </authorList>
    </citation>
    <scope>NUCLEOTIDE SEQUENCE [LARGE SCALE GENOMIC DNA]</scope>
    <source>
        <strain evidence="7 8">YH-vei2233</strain>
    </source>
</reference>
<dbReference type="PIRSF" id="PIRSF038958">
    <property type="entry name" value="PG_synth_SpoVB"/>
    <property type="match status" value="1"/>
</dbReference>
<evidence type="ECO:0000256" key="5">
    <source>
        <dbReference type="ARBA" id="ARBA00023136"/>
    </source>
</evidence>
<feature type="transmembrane region" description="Helical" evidence="6">
    <location>
        <begin position="187"/>
        <end position="207"/>
    </location>
</feature>
<dbReference type="Pfam" id="PF01943">
    <property type="entry name" value="Polysacc_synt"/>
    <property type="match status" value="1"/>
</dbReference>
<dbReference type="PANTHER" id="PTHR30250">
    <property type="entry name" value="PST FAMILY PREDICTED COLANIC ACID TRANSPORTER"/>
    <property type="match status" value="1"/>
</dbReference>
<dbReference type="InterPro" id="IPR002797">
    <property type="entry name" value="Polysacc_synth"/>
</dbReference>
<feature type="transmembrane region" description="Helical" evidence="6">
    <location>
        <begin position="413"/>
        <end position="437"/>
    </location>
</feature>
<evidence type="ECO:0000256" key="1">
    <source>
        <dbReference type="ARBA" id="ARBA00004651"/>
    </source>
</evidence>
<sequence length="518" mass="55344">MASGFLKGTLILTIAGFVVKAIGSINWILLSRVLGGEGIGIYQMAFPIYLFLLQFSSAGVPIAISILTAERLAIYDYTGAKRVFTLSFWMLTATGLIASFAMYFGADWLISSGYIIDSRAYYSIIALAPAVFFVTLISCFRGYIQGFELMTPTAVSQIVEQLLRVVVMLGAASMLMPYGLAAAAGGASLGAGVGAVGALIVLLYYYWKLPKSPENGESYDGIQESSGTILGRLIRLAVPISLASIMLPLVANLDLFIVPRRLEAAGFSTGEATELFGYLTGMAVPLINLATIITAALATSLVPSISHALAKHDKQGIFNRTAGAMRLSFMATVPFSVMLYVLAGPTVTLIYNAPKAEAATQILAIASFFLGIHQVTTGILQGLGKPTLPVINMGIAMVIKVILNWNLTAIPTLGIAGASYATVADIGFAALLNLIYIKTYTGYFLDFSILWKNVVSATIMGVLIYMSYHTLAESLPMAVNFILTGIEGIILYVVIMVLLKGLNRQDGASMPLIGRFFR</sequence>
<accession>A0ABU3Z799</accession>
<dbReference type="InterPro" id="IPR050833">
    <property type="entry name" value="Poly_Biosynth_Transport"/>
</dbReference>
<feature type="transmembrane region" description="Helical" evidence="6">
    <location>
        <begin position="236"/>
        <end position="258"/>
    </location>
</feature>
<feature type="transmembrane region" description="Helical" evidence="6">
    <location>
        <begin position="161"/>
        <end position="181"/>
    </location>
</feature>
<dbReference type="RefSeq" id="WP_310746434.1">
    <property type="nucleotide sequence ID" value="NZ_JAWJZA010000001.1"/>
</dbReference>
<dbReference type="EMBL" id="JAWJZB010000003">
    <property type="protein sequence ID" value="MDV5087790.1"/>
    <property type="molecule type" value="Genomic_DNA"/>
</dbReference>
<feature type="transmembrane region" description="Helical" evidence="6">
    <location>
        <begin position="278"/>
        <end position="302"/>
    </location>
</feature>
<feature type="transmembrane region" description="Helical" evidence="6">
    <location>
        <begin position="390"/>
        <end position="407"/>
    </location>
</feature>
<feature type="transmembrane region" description="Helical" evidence="6">
    <location>
        <begin position="477"/>
        <end position="499"/>
    </location>
</feature>
<feature type="transmembrane region" description="Helical" evidence="6">
    <location>
        <begin position="41"/>
        <end position="67"/>
    </location>
</feature>
<keyword evidence="8" id="KW-1185">Reference proteome</keyword>
<feature type="transmembrane region" description="Helical" evidence="6">
    <location>
        <begin position="362"/>
        <end position="383"/>
    </location>
</feature>
<keyword evidence="2" id="KW-1003">Cell membrane</keyword>
<comment type="caution">
    <text evidence="7">The sequence shown here is derived from an EMBL/GenBank/DDBJ whole genome shotgun (WGS) entry which is preliminary data.</text>
</comment>
<feature type="transmembrane region" description="Helical" evidence="6">
    <location>
        <begin position="323"/>
        <end position="342"/>
    </location>
</feature>
<keyword evidence="3 6" id="KW-0812">Transmembrane</keyword>
<feature type="transmembrane region" description="Helical" evidence="6">
    <location>
        <begin position="9"/>
        <end position="29"/>
    </location>
</feature>
<keyword evidence="5 6" id="KW-0472">Membrane</keyword>
<protein>
    <submittedName>
        <fullName evidence="7">Polysaccharide biosynthesis protein</fullName>
    </submittedName>
</protein>
<keyword evidence="4 6" id="KW-1133">Transmembrane helix</keyword>